<dbReference type="InterPro" id="IPR029439">
    <property type="entry name" value="Wzt_C"/>
</dbReference>
<dbReference type="CDD" id="cd10147">
    <property type="entry name" value="Wzt_C-like"/>
    <property type="match status" value="1"/>
</dbReference>
<evidence type="ECO:0000256" key="3">
    <source>
        <dbReference type="ARBA" id="ARBA00022741"/>
    </source>
</evidence>
<keyword evidence="2" id="KW-0813">Transport</keyword>
<evidence type="ECO:0000256" key="2">
    <source>
        <dbReference type="ARBA" id="ARBA00022448"/>
    </source>
</evidence>
<dbReference type="SMART" id="SM00382">
    <property type="entry name" value="AAA"/>
    <property type="match status" value="1"/>
</dbReference>
<dbReference type="PROSITE" id="PS50893">
    <property type="entry name" value="ABC_TRANSPORTER_2"/>
    <property type="match status" value="1"/>
</dbReference>
<evidence type="ECO:0000256" key="4">
    <source>
        <dbReference type="ARBA" id="ARBA00022840"/>
    </source>
</evidence>
<accession>A0A432LUR6</accession>
<keyword evidence="7" id="KW-1185">Reference proteome</keyword>
<name>A0A432LUR6_9GAMM</name>
<reference evidence="6 7" key="1">
    <citation type="submission" date="2018-12" db="EMBL/GenBank/DDBJ databases">
        <title>Dyella dinghuensis sp. nov. DHOA06 and Dyella choica sp. nov. 4M-K27, isolated from forest soil.</title>
        <authorList>
            <person name="Qiu L.-H."/>
            <person name="Gao Z.-H."/>
        </authorList>
    </citation>
    <scope>NUCLEOTIDE SEQUENCE [LARGE SCALE GENOMIC DNA]</scope>
    <source>
        <strain evidence="6 7">DHOA06</strain>
    </source>
</reference>
<dbReference type="InterPro" id="IPR003593">
    <property type="entry name" value="AAA+_ATPase"/>
</dbReference>
<dbReference type="EMBL" id="RYZR01000003">
    <property type="protein sequence ID" value="RUL65734.1"/>
    <property type="molecule type" value="Genomic_DNA"/>
</dbReference>
<dbReference type="OrthoDB" id="9778870at2"/>
<protein>
    <submittedName>
        <fullName evidence="6">ABC transporter ATP-binding protein</fullName>
    </submittedName>
</protein>
<dbReference type="InterPro" id="IPR027417">
    <property type="entry name" value="P-loop_NTPase"/>
</dbReference>
<dbReference type="RefSeq" id="WP_126672365.1">
    <property type="nucleotide sequence ID" value="NZ_RYZR01000003.1"/>
</dbReference>
<dbReference type="PANTHER" id="PTHR46743:SF2">
    <property type="entry name" value="TEICHOIC ACIDS EXPORT ATP-BINDING PROTEIN TAGH"/>
    <property type="match status" value="1"/>
</dbReference>
<dbReference type="GO" id="GO:0140359">
    <property type="term" value="F:ABC-type transporter activity"/>
    <property type="evidence" value="ECO:0007669"/>
    <property type="project" value="InterPro"/>
</dbReference>
<evidence type="ECO:0000259" key="5">
    <source>
        <dbReference type="PROSITE" id="PS50893"/>
    </source>
</evidence>
<organism evidence="6 7">
    <name type="scientific">Dyella dinghuensis</name>
    <dbReference type="NCBI Taxonomy" id="1920169"/>
    <lineage>
        <taxon>Bacteria</taxon>
        <taxon>Pseudomonadati</taxon>
        <taxon>Pseudomonadota</taxon>
        <taxon>Gammaproteobacteria</taxon>
        <taxon>Lysobacterales</taxon>
        <taxon>Rhodanobacteraceae</taxon>
        <taxon>Dyella</taxon>
    </lineage>
</organism>
<dbReference type="GO" id="GO:0016020">
    <property type="term" value="C:membrane"/>
    <property type="evidence" value="ECO:0007669"/>
    <property type="project" value="InterPro"/>
</dbReference>
<keyword evidence="3" id="KW-0547">Nucleotide-binding</keyword>
<feature type="domain" description="ABC transporter" evidence="5">
    <location>
        <begin position="36"/>
        <end position="255"/>
    </location>
</feature>
<dbReference type="InterPro" id="IPR050683">
    <property type="entry name" value="Bact_Polysacc_Export_ATP-bd"/>
</dbReference>
<evidence type="ECO:0000313" key="7">
    <source>
        <dbReference type="Proteomes" id="UP000267077"/>
    </source>
</evidence>
<dbReference type="PANTHER" id="PTHR46743">
    <property type="entry name" value="TEICHOIC ACIDS EXPORT ATP-BINDING PROTEIN TAGH"/>
    <property type="match status" value="1"/>
</dbReference>
<dbReference type="Pfam" id="PF14524">
    <property type="entry name" value="Wzt_C"/>
    <property type="match status" value="1"/>
</dbReference>
<evidence type="ECO:0000256" key="1">
    <source>
        <dbReference type="ARBA" id="ARBA00005417"/>
    </source>
</evidence>
<comment type="similarity">
    <text evidence="1">Belongs to the ABC transporter superfamily.</text>
</comment>
<gene>
    <name evidence="6" type="ORF">EKH79_03210</name>
</gene>
<dbReference type="InterPro" id="IPR015860">
    <property type="entry name" value="ABC_transpr_TagH-like"/>
</dbReference>
<dbReference type="SUPFAM" id="SSF52540">
    <property type="entry name" value="P-loop containing nucleoside triphosphate hydrolases"/>
    <property type="match status" value="1"/>
</dbReference>
<dbReference type="GO" id="GO:0016887">
    <property type="term" value="F:ATP hydrolysis activity"/>
    <property type="evidence" value="ECO:0007669"/>
    <property type="project" value="InterPro"/>
</dbReference>
<evidence type="ECO:0000313" key="6">
    <source>
        <dbReference type="EMBL" id="RUL65734.1"/>
    </source>
</evidence>
<dbReference type="Gene3D" id="3.40.50.300">
    <property type="entry name" value="P-loop containing nucleotide triphosphate hydrolases"/>
    <property type="match status" value="1"/>
</dbReference>
<dbReference type="Proteomes" id="UP000267077">
    <property type="component" value="Unassembled WGS sequence"/>
</dbReference>
<proteinExistence type="inferred from homology"/>
<dbReference type="Pfam" id="PF00005">
    <property type="entry name" value="ABC_tran"/>
    <property type="match status" value="1"/>
</dbReference>
<dbReference type="InterPro" id="IPR003439">
    <property type="entry name" value="ABC_transporter-like_ATP-bd"/>
</dbReference>
<dbReference type="CDD" id="cd03220">
    <property type="entry name" value="ABC_KpsT_Wzt"/>
    <property type="match status" value="1"/>
</dbReference>
<dbReference type="GO" id="GO:0005524">
    <property type="term" value="F:ATP binding"/>
    <property type="evidence" value="ECO:0007669"/>
    <property type="project" value="UniProtKB-KW"/>
</dbReference>
<comment type="caution">
    <text evidence="6">The sequence shown here is derived from an EMBL/GenBank/DDBJ whole genome shotgun (WGS) entry which is preliminary data.</text>
</comment>
<dbReference type="AlphaFoldDB" id="A0A432LUR6"/>
<keyword evidence="4 6" id="KW-0067">ATP-binding</keyword>
<dbReference type="Gene3D" id="2.70.50.60">
    <property type="entry name" value="abc- transporter (atp binding component) like domain"/>
    <property type="match status" value="1"/>
</dbReference>
<sequence>MMHSSDAAVREDRPLIRASGIGKRYVSYAHPHHRLLQAFGVHRYAKEFWALQDINLEVWPGETIGIIGCNGAGKSTLLQILCGLIPPTTGALEVNARVAGLLELGAGFNPEFTGLENVYFKAGLLGMTRAQVAELLDTILAFAEIGDFIHQPVKTYSSGMYVRLAFAVAVAVKPEVLVVDEALAVGDIYFQRKCHRRIQELQEAGSTLLLVTHSTDIVERLCDRGIVIDEGRKSYDGPVRGAVTHYMKRLFGTHIRHDDTTQVLAAERVESPERAATSLLALGAEDVLSIRSGYNRDEIRVGNGDALVADAYLVGRSGIPMVSPGQRVEILVKYVCVKSVSRVILGIKVRTVEGELVYSTNSFIERSELLTYDAGSVMVMRWAFQANLLPKQYLLTFGISQFDAQGQTIVALDRRTDVLMLVVQGDTGAAQGVADLCARVDVESTAQKVAGLS</sequence>